<dbReference type="SUPFAM" id="SSF56601">
    <property type="entry name" value="beta-lactamase/transpeptidase-like"/>
    <property type="match status" value="1"/>
</dbReference>
<feature type="transmembrane region" description="Helical" evidence="2">
    <location>
        <begin position="36"/>
        <end position="54"/>
    </location>
</feature>
<evidence type="ECO:0000313" key="6">
    <source>
        <dbReference type="Proteomes" id="UP000182444"/>
    </source>
</evidence>
<dbReference type="EMBL" id="CP017557">
    <property type="protein sequence ID" value="AOW06263.1"/>
    <property type="molecule type" value="Genomic_DNA"/>
</dbReference>
<dbReference type="eggNOG" id="ENOG502S68R">
    <property type="taxonomic scope" value="Eukaryota"/>
</dbReference>
<keyword evidence="2" id="KW-1133">Transmembrane helix</keyword>
<reference evidence="4 6" key="1">
    <citation type="journal article" date="2016" name="PLoS ONE">
        <title>Sequence Assembly of Yarrowia lipolytica Strain W29/CLIB89 Shows Transposable Element Diversity.</title>
        <authorList>
            <person name="Magnan C."/>
            <person name="Yu J."/>
            <person name="Chang I."/>
            <person name="Jahn E."/>
            <person name="Kanomata Y."/>
            <person name="Wu J."/>
            <person name="Zeller M."/>
            <person name="Oakes M."/>
            <person name="Baldi P."/>
            <person name="Sandmeyer S."/>
        </authorList>
    </citation>
    <scope>NUCLEOTIDE SEQUENCE [LARGE SCALE GENOMIC DNA]</scope>
    <source>
        <strain evidence="4">CLIB89</strain>
        <strain evidence="6">CLIB89(W29)</strain>
    </source>
</reference>
<dbReference type="AlphaFoldDB" id="A0A1D8NKZ3"/>
<comment type="similarity">
    <text evidence="1">Belongs to the beta-lactamase family.</text>
</comment>
<evidence type="ECO:0000256" key="2">
    <source>
        <dbReference type="SAM" id="Phobius"/>
    </source>
</evidence>
<accession>A0A1D8NKZ3</accession>
<dbReference type="Proteomes" id="UP000256601">
    <property type="component" value="Unassembled WGS sequence"/>
</dbReference>
<reference evidence="5 7" key="2">
    <citation type="submission" date="2018-07" db="EMBL/GenBank/DDBJ databases">
        <title>Draft Genome Assemblies for Five Robust Yarrowia lipolytica Strains Exhibiting High Lipid Production and Pentose Sugar Utilization and Sugar Alcohol Secretion from Undetoxified Lignocellulosic Biomass Hydrolysates.</title>
        <authorList>
            <consortium name="DOE Joint Genome Institute"/>
            <person name="Walker C."/>
            <person name="Ryu S."/>
            <person name="Na H."/>
            <person name="Zane M."/>
            <person name="LaButti K."/>
            <person name="Lipzen A."/>
            <person name="Haridas S."/>
            <person name="Barry K."/>
            <person name="Grigoriev I.V."/>
            <person name="Quarterman J."/>
            <person name="Slininger P."/>
            <person name="Dien B."/>
            <person name="Trinh C.T."/>
        </authorList>
    </citation>
    <scope>NUCLEOTIDE SEQUENCE [LARGE SCALE GENOMIC DNA]</scope>
    <source>
        <strain evidence="5 7">YB392</strain>
    </source>
</reference>
<evidence type="ECO:0000313" key="5">
    <source>
        <dbReference type="EMBL" id="RDW24081.1"/>
    </source>
</evidence>
<dbReference type="PANTHER" id="PTHR22935">
    <property type="entry name" value="PENICILLIN-BINDING PROTEIN"/>
    <property type="match status" value="1"/>
</dbReference>
<dbReference type="InterPro" id="IPR012338">
    <property type="entry name" value="Beta-lactam/transpept-like"/>
</dbReference>
<gene>
    <name evidence="5" type="ORF">B0I71DRAFT_134848</name>
    <name evidence="4" type="ORF">YALI1_E37863g</name>
</gene>
<sequence>MMSEKHQHHLETMISIGTVGGIYGTREKRLHAYRTHMLLTAAIAIGLFCLYTLSNALSSPVISHSRDQLGVREYPKVPNSGICDPQFPAHQMDHVTIDELDSTLNLTDRLDSLLAKSSYNKGNYSISIFGRQNVLYERYSNKTNSDSIYRIASITKVFTDLATLILRQNLSLSLDDDVRRYIPLNLSEEFSNERVSLRSLGSHTSGFPGTIANIFSDIYWDDKEGVLQTPIDNSTCDSFTTMCRMEDILAQFENSHMTSIPNSFPEYFNEAFGLLGEVLSRVDPKERSYDDIVIQEILEPLRMNSSFFDLPHDLEQRGVYDPVGMFNLDIQSMRAAGGLYSTATDMTRFIQGTMLGTAHLLSKSELAEWFQPVVALPNGDEIGFPWETVSVSLGRRTTKVYTKGGSLGHLSLSFAIPEVGLGGIIMTSEIPDYAKIAAEIANEVTQVGIKYLAGLSEKYTGTYEGYNSHGNKIVISIEVNAQSLYVTRAYIGGYDLLKEQNTSSVGLQPTGHDDRFLISKTTKGCLAWEARERATSNYQGLDVLVWNDGEWLLPAFNTTLKKTNPVVNSAWVDLGKKIVLPNPITGLFDE</sequence>
<dbReference type="PANTHER" id="PTHR22935:SF95">
    <property type="entry name" value="BETA-LACTAMASE-LIKE 1-RELATED"/>
    <property type="match status" value="1"/>
</dbReference>
<keyword evidence="2" id="KW-0812">Transmembrane</keyword>
<dbReference type="Pfam" id="PF00144">
    <property type="entry name" value="Beta-lactamase"/>
    <property type="match status" value="1"/>
</dbReference>
<dbReference type="Proteomes" id="UP000182444">
    <property type="component" value="Chromosome 1E"/>
</dbReference>
<name>A0A1D8NKZ3_YARLL</name>
<evidence type="ECO:0000313" key="7">
    <source>
        <dbReference type="Proteomes" id="UP000256601"/>
    </source>
</evidence>
<keyword evidence="2" id="KW-0472">Membrane</keyword>
<dbReference type="VEuPathDB" id="FungiDB:YALI0_E31889g"/>
<evidence type="ECO:0000259" key="3">
    <source>
        <dbReference type="Pfam" id="PF00144"/>
    </source>
</evidence>
<proteinExistence type="inferred from homology"/>
<dbReference type="InterPro" id="IPR051478">
    <property type="entry name" value="Beta-lactamase-like_AB/R"/>
</dbReference>
<evidence type="ECO:0000256" key="1">
    <source>
        <dbReference type="ARBA" id="ARBA00038473"/>
    </source>
</evidence>
<dbReference type="EMBL" id="KZ859050">
    <property type="protein sequence ID" value="RDW24081.1"/>
    <property type="molecule type" value="Genomic_DNA"/>
</dbReference>
<dbReference type="VEuPathDB" id="FungiDB:YALI1_E37863g"/>
<dbReference type="Gene3D" id="3.40.710.10">
    <property type="entry name" value="DD-peptidase/beta-lactamase superfamily"/>
    <property type="match status" value="1"/>
</dbReference>
<feature type="domain" description="Beta-lactamase-related" evidence="3">
    <location>
        <begin position="126"/>
        <end position="429"/>
    </location>
</feature>
<dbReference type="KEGG" id="yli:2911881"/>
<dbReference type="InterPro" id="IPR001466">
    <property type="entry name" value="Beta-lactam-related"/>
</dbReference>
<organism evidence="4 6">
    <name type="scientific">Yarrowia lipolytica</name>
    <name type="common">Candida lipolytica</name>
    <dbReference type="NCBI Taxonomy" id="4952"/>
    <lineage>
        <taxon>Eukaryota</taxon>
        <taxon>Fungi</taxon>
        <taxon>Dikarya</taxon>
        <taxon>Ascomycota</taxon>
        <taxon>Saccharomycotina</taxon>
        <taxon>Dipodascomycetes</taxon>
        <taxon>Dipodascales</taxon>
        <taxon>Dipodascales incertae sedis</taxon>
        <taxon>Yarrowia</taxon>
    </lineage>
</organism>
<evidence type="ECO:0000313" key="4">
    <source>
        <dbReference type="EMBL" id="AOW06263.1"/>
    </source>
</evidence>
<protein>
    <submittedName>
        <fullName evidence="5">Beta-lactamase/transpeptidase-like protein</fullName>
    </submittedName>
</protein>